<accession>A0A2A9D3T9</accession>
<keyword evidence="2" id="KW-0378">Hydrolase</keyword>
<proteinExistence type="predicted"/>
<dbReference type="InterPro" id="IPR051044">
    <property type="entry name" value="MAG_DAG_Lipase"/>
</dbReference>
<dbReference type="InterPro" id="IPR022742">
    <property type="entry name" value="Hydrolase_4"/>
</dbReference>
<dbReference type="Gene3D" id="3.40.50.1820">
    <property type="entry name" value="alpha/beta hydrolase"/>
    <property type="match status" value="1"/>
</dbReference>
<gene>
    <name evidence="2" type="ORF">ATL40_2229</name>
</gene>
<dbReference type="PANTHER" id="PTHR11614">
    <property type="entry name" value="PHOSPHOLIPASE-RELATED"/>
    <property type="match status" value="1"/>
</dbReference>
<dbReference type="EMBL" id="PDJD01000001">
    <property type="protein sequence ID" value="PFG20622.1"/>
    <property type="molecule type" value="Genomic_DNA"/>
</dbReference>
<dbReference type="SUPFAM" id="SSF53474">
    <property type="entry name" value="alpha/beta-Hydrolases"/>
    <property type="match status" value="1"/>
</dbReference>
<dbReference type="Pfam" id="PF12146">
    <property type="entry name" value="Hydrolase_4"/>
    <property type="match status" value="1"/>
</dbReference>
<dbReference type="AlphaFoldDB" id="A0A2A9D3T9"/>
<evidence type="ECO:0000259" key="1">
    <source>
        <dbReference type="Pfam" id="PF12146"/>
    </source>
</evidence>
<dbReference type="Proteomes" id="UP000224915">
    <property type="component" value="Unassembled WGS sequence"/>
</dbReference>
<sequence>MRRRPVLPSTRVTEVFDGLRAANQAFAPDELPPPPPVGAWAPDILGRGHEARTIPLGSDEEGEVAATLVHYRPDADQDRTATPETTTTLPSPRFVVLYLHGWTDYLLNHEIGPFWATQGGAFYGLDLRKYGRSLRAGQTPGYITDLATYDEDIEAALDLIAEDHPDLPIVLMAHSTGGLTATLWSARHPGRTAGLVLVAPWLEVQGAALVRSLSTPIVREIARAFPRRELPGIDLGYYHRTISATRDGEWDLVPAWRPEHSFPATYGWLAAVLEGHGAIAEGIHVAEPVLVLRSARTLIGASWREEMAAADIVIEVNVIAERALTLAESVSVATLEGALHDVLLSPRPIRERAYEHIARWSRAHLPL</sequence>
<dbReference type="RefSeq" id="WP_098469565.1">
    <property type="nucleotide sequence ID" value="NZ_PDJD01000001.1"/>
</dbReference>
<feature type="domain" description="Serine aminopeptidase S33" evidence="1">
    <location>
        <begin position="91"/>
        <end position="234"/>
    </location>
</feature>
<protein>
    <submittedName>
        <fullName evidence="2">Alpha-beta hydrolase superfamily lysophospholipase</fullName>
    </submittedName>
</protein>
<comment type="caution">
    <text evidence="2">The sequence shown here is derived from an EMBL/GenBank/DDBJ whole genome shotgun (WGS) entry which is preliminary data.</text>
</comment>
<evidence type="ECO:0000313" key="2">
    <source>
        <dbReference type="EMBL" id="PFG20622.1"/>
    </source>
</evidence>
<organism evidence="2 3">
    <name type="scientific">Serinibacter salmoneus</name>
    <dbReference type="NCBI Taxonomy" id="556530"/>
    <lineage>
        <taxon>Bacteria</taxon>
        <taxon>Bacillati</taxon>
        <taxon>Actinomycetota</taxon>
        <taxon>Actinomycetes</taxon>
        <taxon>Micrococcales</taxon>
        <taxon>Beutenbergiaceae</taxon>
        <taxon>Serinibacter</taxon>
    </lineage>
</organism>
<evidence type="ECO:0000313" key="3">
    <source>
        <dbReference type="Proteomes" id="UP000224915"/>
    </source>
</evidence>
<dbReference type="InterPro" id="IPR029058">
    <property type="entry name" value="AB_hydrolase_fold"/>
</dbReference>
<name>A0A2A9D3T9_9MICO</name>
<dbReference type="OrthoDB" id="9801217at2"/>
<keyword evidence="3" id="KW-1185">Reference proteome</keyword>
<reference evidence="2 3" key="1">
    <citation type="submission" date="2017-10" db="EMBL/GenBank/DDBJ databases">
        <title>Sequencing the genomes of 1000 actinobacteria strains.</title>
        <authorList>
            <person name="Klenk H.-P."/>
        </authorList>
    </citation>
    <scope>NUCLEOTIDE SEQUENCE [LARGE SCALE GENOMIC DNA]</scope>
    <source>
        <strain evidence="2 3">DSM 21801</strain>
    </source>
</reference>
<dbReference type="GO" id="GO:0016787">
    <property type="term" value="F:hydrolase activity"/>
    <property type="evidence" value="ECO:0007669"/>
    <property type="project" value="UniProtKB-KW"/>
</dbReference>